<dbReference type="EMBL" id="JBEDNZ010000007">
    <property type="protein sequence ID" value="KAL0840037.1"/>
    <property type="molecule type" value="Genomic_DNA"/>
</dbReference>
<organism evidence="1 2">
    <name type="scientific">Loxostege sticticalis</name>
    <name type="common">Beet webworm moth</name>
    <dbReference type="NCBI Taxonomy" id="481309"/>
    <lineage>
        <taxon>Eukaryota</taxon>
        <taxon>Metazoa</taxon>
        <taxon>Ecdysozoa</taxon>
        <taxon>Arthropoda</taxon>
        <taxon>Hexapoda</taxon>
        <taxon>Insecta</taxon>
        <taxon>Pterygota</taxon>
        <taxon>Neoptera</taxon>
        <taxon>Endopterygota</taxon>
        <taxon>Lepidoptera</taxon>
        <taxon>Glossata</taxon>
        <taxon>Ditrysia</taxon>
        <taxon>Pyraloidea</taxon>
        <taxon>Crambidae</taxon>
        <taxon>Pyraustinae</taxon>
        <taxon>Loxostege</taxon>
    </lineage>
</organism>
<sequence>MSVIKTVKCTSCNIVISEVLAFIRSRHDVMDTESLIRLCGSAFSEEDVNEAKLLLFSSTKTKHKLISRRKERKQKDLEDIISVFKTTDPDQLPVFVAYYLHKLPPVSFDHIDVSKLLKDILFLRGELAEIKENFVTKKQLDDSMQKVSNSILNPVFNANVNKMRGGGYAADSGPFGLQPLTDESVTATRAQDDTVPHSADFTEPTYRPLALSCTQDAPCAKDVSPAPVNSTILESIVLSPNAPVDTANKNKMTMAEILNNGEWTKTKPDDGWISVQKNKYRNRFDGKTGTASLKCTGRFKAAETKIPLFISNVNKETTEQDICEYVEKMTQETVVLEKITMKNDRPYNAFKLFVTKHKMHIFLNDKLWPEGIRFRRFVFFKREKTRDVSSPNDKN</sequence>
<evidence type="ECO:0000313" key="2">
    <source>
        <dbReference type="Proteomes" id="UP001549921"/>
    </source>
</evidence>
<accession>A0ABD0TCJ6</accession>
<gene>
    <name evidence="1" type="ORF">ABMA28_015361</name>
</gene>
<dbReference type="Proteomes" id="UP001549921">
    <property type="component" value="Unassembled WGS sequence"/>
</dbReference>
<proteinExistence type="predicted"/>
<evidence type="ECO:0000313" key="1">
    <source>
        <dbReference type="EMBL" id="KAL0840037.1"/>
    </source>
</evidence>
<dbReference type="AlphaFoldDB" id="A0ABD0TCJ6"/>
<reference evidence="1 2" key="1">
    <citation type="submission" date="2024-06" db="EMBL/GenBank/DDBJ databases">
        <title>A chromosome-level genome assembly of beet webworm, Loxostege sticticalis.</title>
        <authorList>
            <person name="Zhang Y."/>
        </authorList>
    </citation>
    <scope>NUCLEOTIDE SEQUENCE [LARGE SCALE GENOMIC DNA]</scope>
    <source>
        <strain evidence="1">AQ028</strain>
        <tissue evidence="1">Male pupae</tissue>
    </source>
</reference>
<protein>
    <submittedName>
        <fullName evidence="1">Uncharacterized protein</fullName>
    </submittedName>
</protein>
<comment type="caution">
    <text evidence="1">The sequence shown here is derived from an EMBL/GenBank/DDBJ whole genome shotgun (WGS) entry which is preliminary data.</text>
</comment>
<name>A0ABD0TCJ6_LOXSC</name>